<keyword evidence="4" id="KW-1185">Reference proteome</keyword>
<gene>
    <name evidence="3" type="ORF">IHV25_06450</name>
</gene>
<dbReference type="RefSeq" id="WP_192534297.1">
    <property type="nucleotide sequence ID" value="NZ_JACZHT010000004.1"/>
</dbReference>
<comment type="caution">
    <text evidence="3">The sequence shown here is derived from an EMBL/GenBank/DDBJ whole genome shotgun (WGS) entry which is preliminary data.</text>
</comment>
<dbReference type="Pfam" id="PF03548">
    <property type="entry name" value="LolA"/>
    <property type="match status" value="1"/>
</dbReference>
<feature type="chain" id="PRO_5035267631" evidence="2">
    <location>
        <begin position="35"/>
        <end position="224"/>
    </location>
</feature>
<accession>A0A8J6YNZ1</accession>
<dbReference type="CDD" id="cd16325">
    <property type="entry name" value="LolA"/>
    <property type="match status" value="1"/>
</dbReference>
<dbReference type="EMBL" id="JACZHT010000004">
    <property type="protein sequence ID" value="MBE1237284.1"/>
    <property type="molecule type" value="Genomic_DNA"/>
</dbReference>
<proteinExistence type="predicted"/>
<evidence type="ECO:0000313" key="3">
    <source>
        <dbReference type="EMBL" id="MBE1237284.1"/>
    </source>
</evidence>
<dbReference type="InterPro" id="IPR004564">
    <property type="entry name" value="OM_lipoprot_carrier_LolA-like"/>
</dbReference>
<dbReference type="SUPFAM" id="SSF89392">
    <property type="entry name" value="Prokaryotic lipoproteins and lipoprotein localization factors"/>
    <property type="match status" value="1"/>
</dbReference>
<dbReference type="Proteomes" id="UP000631034">
    <property type="component" value="Unassembled WGS sequence"/>
</dbReference>
<evidence type="ECO:0000256" key="1">
    <source>
        <dbReference type="ARBA" id="ARBA00022729"/>
    </source>
</evidence>
<dbReference type="AlphaFoldDB" id="A0A8J6YNZ1"/>
<evidence type="ECO:0000256" key="2">
    <source>
        <dbReference type="SAM" id="SignalP"/>
    </source>
</evidence>
<protein>
    <submittedName>
        <fullName evidence="3">Outer membrane lipoprotein carrier protein LolA</fullName>
    </submittedName>
</protein>
<dbReference type="Gene3D" id="2.50.20.10">
    <property type="entry name" value="Lipoprotein localisation LolA/LolB/LppX"/>
    <property type="match status" value="1"/>
</dbReference>
<feature type="signal peptide" evidence="2">
    <location>
        <begin position="1"/>
        <end position="34"/>
    </location>
</feature>
<evidence type="ECO:0000313" key="4">
    <source>
        <dbReference type="Proteomes" id="UP000631034"/>
    </source>
</evidence>
<organism evidence="3 4">
    <name type="scientific">Phaeovibrio sulfidiphilus</name>
    <dbReference type="NCBI Taxonomy" id="1220600"/>
    <lineage>
        <taxon>Bacteria</taxon>
        <taxon>Pseudomonadati</taxon>
        <taxon>Pseudomonadota</taxon>
        <taxon>Alphaproteobacteria</taxon>
        <taxon>Rhodospirillales</taxon>
        <taxon>Rhodospirillaceae</taxon>
        <taxon>Phaeovibrio</taxon>
    </lineage>
</organism>
<dbReference type="InterPro" id="IPR029046">
    <property type="entry name" value="LolA/LolB/LppX"/>
</dbReference>
<dbReference type="PANTHER" id="PTHR35869:SF1">
    <property type="entry name" value="OUTER-MEMBRANE LIPOPROTEIN CARRIER PROTEIN"/>
    <property type="match status" value="1"/>
</dbReference>
<keyword evidence="3" id="KW-0449">Lipoprotein</keyword>
<keyword evidence="1 2" id="KW-0732">Signal</keyword>
<dbReference type="PANTHER" id="PTHR35869">
    <property type="entry name" value="OUTER-MEMBRANE LIPOPROTEIN CARRIER PROTEIN"/>
    <property type="match status" value="1"/>
</dbReference>
<name>A0A8J6YNZ1_9PROT</name>
<reference evidence="3" key="1">
    <citation type="submission" date="2020-10" db="EMBL/GenBank/DDBJ databases">
        <title>Genome sequence of the unusual species of purple photosynthetic bacteria, Phaeovibrio sulfidiphilus DSM 23193, type strain.</title>
        <authorList>
            <person name="Kyndt J.A."/>
            <person name="Meyer T.E."/>
        </authorList>
    </citation>
    <scope>NUCLEOTIDE SEQUENCE</scope>
    <source>
        <strain evidence="3">DSM 23193</strain>
    </source>
</reference>
<sequence>MLPFHALRRARRATLAVLAALALAALALPGPARADDAPARPLTAQEQAFLKQAEGYLNTFRMAKARFIQTASTGETLSGTLALARPNRLRMNYDPPSPLTLVANGTHLIYIDAKMEQVTYIDLDTTPLSVFLADRISFADPAITITNVETSDKRVEVTLHMTKDPGIGSLTLAFDREPLALAGWRVLDAQGISVTVSLFNIDRNPTLDPDLFVYRRPDPRNLPR</sequence>